<accession>A0A318YAX6</accession>
<keyword evidence="3" id="KW-1185">Reference proteome</keyword>
<dbReference type="RefSeq" id="WP_110460422.1">
    <property type="nucleotide sequence ID" value="NZ_QKMR01000002.1"/>
</dbReference>
<dbReference type="EMBL" id="QKMR01000002">
    <property type="protein sequence ID" value="PYG89731.1"/>
    <property type="molecule type" value="Genomic_DNA"/>
</dbReference>
<comment type="caution">
    <text evidence="2">The sequence shown here is derived from an EMBL/GenBank/DDBJ whole genome shotgun (WGS) entry which is preliminary data.</text>
</comment>
<evidence type="ECO:0000313" key="2">
    <source>
        <dbReference type="EMBL" id="PYG89731.1"/>
    </source>
</evidence>
<reference evidence="2 3" key="1">
    <citation type="submission" date="2018-06" db="EMBL/GenBank/DDBJ databases">
        <title>Genomic Encyclopedia of Type Strains, Phase I: the one thousand microbial genomes (KMG-I) project.</title>
        <authorList>
            <person name="Kyrpides N."/>
        </authorList>
    </citation>
    <scope>NUCLEOTIDE SEQUENCE [LARGE SCALE GENOMIC DNA]</scope>
    <source>
        <strain evidence="2 3">DSM 19573</strain>
    </source>
</reference>
<feature type="transmembrane region" description="Helical" evidence="1">
    <location>
        <begin position="76"/>
        <end position="95"/>
    </location>
</feature>
<evidence type="ECO:0000313" key="3">
    <source>
        <dbReference type="Proteomes" id="UP000248132"/>
    </source>
</evidence>
<feature type="transmembrane region" description="Helical" evidence="1">
    <location>
        <begin position="51"/>
        <end position="69"/>
    </location>
</feature>
<name>A0A318YAX6_9FIRM</name>
<proteinExistence type="predicted"/>
<evidence type="ECO:0000256" key="1">
    <source>
        <dbReference type="SAM" id="Phobius"/>
    </source>
</evidence>
<dbReference type="AlphaFoldDB" id="A0A318YAX6"/>
<organism evidence="2 3">
    <name type="scientific">Ruminiclostridium sufflavum DSM 19573</name>
    <dbReference type="NCBI Taxonomy" id="1121337"/>
    <lineage>
        <taxon>Bacteria</taxon>
        <taxon>Bacillati</taxon>
        <taxon>Bacillota</taxon>
        <taxon>Clostridia</taxon>
        <taxon>Eubacteriales</taxon>
        <taxon>Oscillospiraceae</taxon>
        <taxon>Ruminiclostridium</taxon>
    </lineage>
</organism>
<keyword evidence="1" id="KW-0812">Transmembrane</keyword>
<sequence length="143" mass="16646">MCSKCNDRKVGFVDYLKNNTQLNKNTKDVLIACSQCKRIYKFDYPITKKKISILYNIIGIIALIIAYIFGHKYIRFIELILVQFGIDLNGILTLLVRITEYFLWVFAIIIINATILAFIEWKLAISTEVDCQDRVQTDLNKEN</sequence>
<feature type="transmembrane region" description="Helical" evidence="1">
    <location>
        <begin position="101"/>
        <end position="119"/>
    </location>
</feature>
<gene>
    <name evidence="2" type="ORF">LY28_00324</name>
</gene>
<keyword evidence="1" id="KW-0472">Membrane</keyword>
<dbReference type="Proteomes" id="UP000248132">
    <property type="component" value="Unassembled WGS sequence"/>
</dbReference>
<protein>
    <submittedName>
        <fullName evidence="2">Uncharacterized protein</fullName>
    </submittedName>
</protein>
<keyword evidence="1" id="KW-1133">Transmembrane helix</keyword>